<dbReference type="Gene3D" id="2.170.270.10">
    <property type="entry name" value="SET domain"/>
    <property type="match status" value="1"/>
</dbReference>
<evidence type="ECO:0000313" key="6">
    <source>
        <dbReference type="EMBL" id="KAG8187315.1"/>
    </source>
</evidence>
<evidence type="ECO:0000256" key="4">
    <source>
        <dbReference type="PROSITE-ProRule" id="PRU00134"/>
    </source>
</evidence>
<keyword evidence="1" id="KW-0479">Metal-binding</keyword>
<dbReference type="InterPro" id="IPR050869">
    <property type="entry name" value="H3K4_H4K5_MeTrfase"/>
</dbReference>
<dbReference type="InterPro" id="IPR046341">
    <property type="entry name" value="SET_dom_sf"/>
</dbReference>
<dbReference type="Gene3D" id="1.25.40.970">
    <property type="match status" value="1"/>
</dbReference>
<comment type="caution">
    <text evidence="6">The sequence shown here is derived from an EMBL/GenBank/DDBJ whole genome shotgun (WGS) entry which is preliminary data.</text>
</comment>
<keyword evidence="3" id="KW-0862">Zinc</keyword>
<proteinExistence type="predicted"/>
<dbReference type="AlphaFoldDB" id="A0AAV6UST5"/>
<feature type="domain" description="MYND-type" evidence="5">
    <location>
        <begin position="29"/>
        <end position="67"/>
    </location>
</feature>
<dbReference type="InterPro" id="IPR011990">
    <property type="entry name" value="TPR-like_helical_dom_sf"/>
</dbReference>
<dbReference type="EMBL" id="JAFNEN010000274">
    <property type="protein sequence ID" value="KAG8187315.1"/>
    <property type="molecule type" value="Genomic_DNA"/>
</dbReference>
<evidence type="ECO:0000256" key="2">
    <source>
        <dbReference type="ARBA" id="ARBA00022771"/>
    </source>
</evidence>
<dbReference type="SUPFAM" id="SSF82199">
    <property type="entry name" value="SET domain"/>
    <property type="match status" value="1"/>
</dbReference>
<dbReference type="PROSITE" id="PS50865">
    <property type="entry name" value="ZF_MYND_2"/>
    <property type="match status" value="1"/>
</dbReference>
<dbReference type="PANTHER" id="PTHR12197">
    <property type="entry name" value="HISTONE-LYSINE N-METHYLTRANSFERASE SMYD"/>
    <property type="match status" value="1"/>
</dbReference>
<organism evidence="6 7">
    <name type="scientific">Oedothorax gibbosus</name>
    <dbReference type="NCBI Taxonomy" id="931172"/>
    <lineage>
        <taxon>Eukaryota</taxon>
        <taxon>Metazoa</taxon>
        <taxon>Ecdysozoa</taxon>
        <taxon>Arthropoda</taxon>
        <taxon>Chelicerata</taxon>
        <taxon>Arachnida</taxon>
        <taxon>Araneae</taxon>
        <taxon>Araneomorphae</taxon>
        <taxon>Entelegynae</taxon>
        <taxon>Araneoidea</taxon>
        <taxon>Linyphiidae</taxon>
        <taxon>Erigoninae</taxon>
        <taxon>Oedothorax</taxon>
    </lineage>
</organism>
<dbReference type="GO" id="GO:0005634">
    <property type="term" value="C:nucleus"/>
    <property type="evidence" value="ECO:0007669"/>
    <property type="project" value="TreeGrafter"/>
</dbReference>
<dbReference type="Gene3D" id="1.10.220.160">
    <property type="match status" value="1"/>
</dbReference>
<dbReference type="GO" id="GO:0008270">
    <property type="term" value="F:zinc ion binding"/>
    <property type="evidence" value="ECO:0007669"/>
    <property type="project" value="UniProtKB-KW"/>
</dbReference>
<dbReference type="Pfam" id="PF01753">
    <property type="entry name" value="zf-MYND"/>
    <property type="match status" value="1"/>
</dbReference>
<gene>
    <name evidence="6" type="ORF">JTE90_011685</name>
</gene>
<dbReference type="Gene3D" id="6.10.140.2220">
    <property type="match status" value="1"/>
</dbReference>
<evidence type="ECO:0000259" key="5">
    <source>
        <dbReference type="PROSITE" id="PS50865"/>
    </source>
</evidence>
<evidence type="ECO:0000313" key="7">
    <source>
        <dbReference type="Proteomes" id="UP000827092"/>
    </source>
</evidence>
<evidence type="ECO:0000256" key="1">
    <source>
        <dbReference type="ARBA" id="ARBA00022723"/>
    </source>
</evidence>
<dbReference type="PANTHER" id="PTHR12197:SF251">
    <property type="entry name" value="EG:BACR7C10.4 PROTEIN"/>
    <property type="match status" value="1"/>
</dbReference>
<evidence type="ECO:0000256" key="3">
    <source>
        <dbReference type="ARBA" id="ARBA00022833"/>
    </source>
</evidence>
<dbReference type="Proteomes" id="UP000827092">
    <property type="component" value="Unassembled WGS sequence"/>
</dbReference>
<protein>
    <recommendedName>
        <fullName evidence="5">MYND-type domain-containing protein</fullName>
    </recommendedName>
</protein>
<sequence>MSSFQLGELILTSKPYAYVLSNACRSSRCDFCFKKQKDLKRCSQCSFLFYCDKSCQEKSWDVHKAECKFIKKAKPKEPTASMRLIALILFKIKKLGREFPVEDVYGRKMTFQSLMSHAEDIQKSLKSCQQMMALIGTLIVYIGSTNIPLPSDFVEIFGKMCINTFSICDNEMQSIGSGLYLGASVFDHSCQPDAEVVFDGINLTVRAIKDIPHRNINKIYISYIDQMQLTEDRQNALKEQYYVLCQCQRCLSPHLDELMTKLTDSGRENQVSEFNAQLEHIKQMKKDKVGPSTIYNACLNQLALHEVALADTHLCKVKTLEIAFDICIESNQWADAITLGKQLLKPYRLYYGQYHPTLGIHLFKLGKIQALQNLPSASTTLQEAENVLKVTHGETHHLYQELLKFIYESRIVFPTESLALQ</sequence>
<name>A0AAV6UST5_9ARAC</name>
<keyword evidence="7" id="KW-1185">Reference proteome</keyword>
<keyword evidence="2 4" id="KW-0863">Zinc-finger</keyword>
<accession>A0AAV6UST5</accession>
<reference evidence="6 7" key="1">
    <citation type="journal article" date="2022" name="Nat. Ecol. Evol.">
        <title>A masculinizing supergene underlies an exaggerated male reproductive morph in a spider.</title>
        <authorList>
            <person name="Hendrickx F."/>
            <person name="De Corte Z."/>
            <person name="Sonet G."/>
            <person name="Van Belleghem S.M."/>
            <person name="Kostlbacher S."/>
            <person name="Vangestel C."/>
        </authorList>
    </citation>
    <scope>NUCLEOTIDE SEQUENCE [LARGE SCALE GENOMIC DNA]</scope>
    <source>
        <strain evidence="6">W744_W776</strain>
    </source>
</reference>
<dbReference type="Gene3D" id="1.25.40.10">
    <property type="entry name" value="Tetratricopeptide repeat domain"/>
    <property type="match status" value="1"/>
</dbReference>
<dbReference type="InterPro" id="IPR002893">
    <property type="entry name" value="Znf_MYND"/>
</dbReference>